<dbReference type="Gene3D" id="3.30.40.10">
    <property type="entry name" value="Zinc/RING finger domain, C3HC4 (zinc finger)"/>
    <property type="match status" value="1"/>
</dbReference>
<comment type="caution">
    <text evidence="24">The sequence shown here is derived from an EMBL/GenBank/DDBJ whole genome shotgun (WGS) entry which is preliminary data.</text>
</comment>
<keyword evidence="14" id="KW-1133">Transmembrane helix</keyword>
<dbReference type="GO" id="GO:0005635">
    <property type="term" value="C:nuclear envelope"/>
    <property type="evidence" value="ECO:0007669"/>
    <property type="project" value="UniProtKB-SubCell"/>
</dbReference>
<dbReference type="PROSITE" id="PS00518">
    <property type="entry name" value="ZF_RING_1"/>
    <property type="match status" value="1"/>
</dbReference>
<evidence type="ECO:0000256" key="4">
    <source>
        <dbReference type="ARBA" id="ARBA00004906"/>
    </source>
</evidence>
<dbReference type="GO" id="GO:0000209">
    <property type="term" value="P:protein polyubiquitination"/>
    <property type="evidence" value="ECO:0007669"/>
    <property type="project" value="InterPro"/>
</dbReference>
<dbReference type="PROSITE" id="PS50089">
    <property type="entry name" value="ZF_RING_2"/>
    <property type="match status" value="1"/>
</dbReference>
<comment type="pathway">
    <text evidence="4">Protein modification; protein ubiquitination.</text>
</comment>
<dbReference type="AlphaFoldDB" id="A0A7K8Y8A9"/>
<dbReference type="InterPro" id="IPR017907">
    <property type="entry name" value="Znf_RING_CS"/>
</dbReference>
<dbReference type="InterPro" id="IPR018957">
    <property type="entry name" value="Znf_C3HC4_RING-type"/>
</dbReference>
<dbReference type="InterPro" id="IPR033263">
    <property type="entry name" value="RNF180"/>
</dbReference>
<evidence type="ECO:0000256" key="20">
    <source>
        <dbReference type="ARBA" id="ARBA00079826"/>
    </source>
</evidence>
<dbReference type="PANTHER" id="PTHR46717:SF1">
    <property type="entry name" value="E3 UBIQUITIN-PROTEIN LIGASE RNF180"/>
    <property type="match status" value="1"/>
</dbReference>
<dbReference type="GO" id="GO:0031624">
    <property type="term" value="F:ubiquitin conjugating enzyme binding"/>
    <property type="evidence" value="ECO:0007669"/>
    <property type="project" value="TreeGrafter"/>
</dbReference>
<feature type="non-terminal residue" evidence="24">
    <location>
        <position position="1"/>
    </location>
</feature>
<keyword evidence="11" id="KW-0833">Ubl conjugation pathway</keyword>
<dbReference type="Pfam" id="PF00097">
    <property type="entry name" value="zf-C3HC4"/>
    <property type="match status" value="1"/>
</dbReference>
<dbReference type="GO" id="GO:0042415">
    <property type="term" value="P:norepinephrine metabolic process"/>
    <property type="evidence" value="ECO:0007669"/>
    <property type="project" value="TreeGrafter"/>
</dbReference>
<keyword evidence="24" id="KW-0436">Ligase</keyword>
<keyword evidence="9" id="KW-0479">Metal-binding</keyword>
<comment type="function">
    <text evidence="17">E3 ubiquitin-protein ligase which promotes polyubiquitination and degradation by the proteasome pathway of ZIC2.</text>
</comment>
<keyword evidence="15" id="KW-0472">Membrane</keyword>
<evidence type="ECO:0000256" key="14">
    <source>
        <dbReference type="ARBA" id="ARBA00022989"/>
    </source>
</evidence>
<evidence type="ECO:0000256" key="11">
    <source>
        <dbReference type="ARBA" id="ARBA00022786"/>
    </source>
</evidence>
<evidence type="ECO:0000256" key="13">
    <source>
        <dbReference type="ARBA" id="ARBA00022833"/>
    </source>
</evidence>
<gene>
    <name evidence="24" type="primary">Rnf180</name>
    <name evidence="24" type="ORF">SAKLUC_R08813</name>
</gene>
<evidence type="ECO:0000256" key="3">
    <source>
        <dbReference type="ARBA" id="ARBA00004389"/>
    </source>
</evidence>
<evidence type="ECO:0000256" key="15">
    <source>
        <dbReference type="ARBA" id="ARBA00023136"/>
    </source>
</evidence>
<reference evidence="24 25" key="1">
    <citation type="submission" date="2019-09" db="EMBL/GenBank/DDBJ databases">
        <title>Bird 10,000 Genomes (B10K) Project - Family phase.</title>
        <authorList>
            <person name="Zhang G."/>
        </authorList>
    </citation>
    <scope>NUCLEOTIDE SEQUENCE [LARGE SCALE GENOMIC DNA]</scope>
    <source>
        <strain evidence="24">B10K-DU-001-06</strain>
        <tissue evidence="24">Muscle</tissue>
    </source>
</reference>
<dbReference type="GO" id="GO:0016874">
    <property type="term" value="F:ligase activity"/>
    <property type="evidence" value="ECO:0007669"/>
    <property type="project" value="UniProtKB-KW"/>
</dbReference>
<dbReference type="GO" id="GO:0032436">
    <property type="term" value="P:positive regulation of proteasomal ubiquitin-dependent protein catabolic process"/>
    <property type="evidence" value="ECO:0007669"/>
    <property type="project" value="TreeGrafter"/>
</dbReference>
<evidence type="ECO:0000256" key="18">
    <source>
        <dbReference type="ARBA" id="ARBA00062709"/>
    </source>
</evidence>
<feature type="non-terminal residue" evidence="24">
    <location>
        <position position="480"/>
    </location>
</feature>
<evidence type="ECO:0000256" key="22">
    <source>
        <dbReference type="PROSITE-ProRule" id="PRU00175"/>
    </source>
</evidence>
<protein>
    <recommendedName>
        <fullName evidence="19">E3 ubiquitin-protein ligase RNF180</fullName>
        <ecNumber evidence="5">2.3.2.27</ecNumber>
    </recommendedName>
    <alternativeName>
        <fullName evidence="21">RING finger protein 180</fullName>
    </alternativeName>
    <alternativeName>
        <fullName evidence="20">RING-type E3 ubiquitin transferase RNF180</fullName>
    </alternativeName>
</protein>
<sequence>MNNQEVDVLRCWKCRKYIANSVCLAKCNGKEPSEVSLHGKWTCLFAVNIWRTSESFYLLCIVPLSAQWTIGKLHCPFCEACLGEFNFVCNKKCSCGHLVNVYFSKSWTDYQPSFSGKLSKSSGKHLPVLKIQFGFSKDTCHEVVTATLEIKNRRPSFMARSNNSTGRLTEALCLEVRAPRYEMKSKKLPLKALNQTRNLSSFYPMNDAWTVKPFHRRSHSLDLNIRERLVLSPVLYEACSMETIYRGRNENPPVYTQSGLQLEFGSKDDSSFQDLYSSSADKLQNRFQVTSFTKLLHRGTESECDFGAPGQSSGSVIPDGSPFVMNLYSPTRAVEDKQYVTPVGLVQPTSISFNEKLSKRERNKLKSLSRKQRRREQWLQKQTANDNLHTDDEHELRGDKESYLCAVCLDVYFNPYMCYPCHHIFCEPCLRMLAKDNPASTPCPLCRTTIATVFLQTELNNSTRSFFPAEYLKLKENFQK</sequence>
<comment type="subcellular location">
    <subcellularLocation>
        <location evidence="3">Endoplasmic reticulum membrane</location>
        <topology evidence="3">Single-pass membrane protein</topology>
    </subcellularLocation>
    <subcellularLocation>
        <location evidence="2">Nucleus envelope</location>
    </subcellularLocation>
</comment>
<keyword evidence="8" id="KW-0812">Transmembrane</keyword>
<evidence type="ECO:0000256" key="10">
    <source>
        <dbReference type="ARBA" id="ARBA00022771"/>
    </source>
</evidence>
<dbReference type="GO" id="GO:0042428">
    <property type="term" value="P:serotonin metabolic process"/>
    <property type="evidence" value="ECO:0007669"/>
    <property type="project" value="TreeGrafter"/>
</dbReference>
<comment type="catalytic activity">
    <reaction evidence="1">
        <text>S-ubiquitinyl-[E2 ubiquitin-conjugating enzyme]-L-cysteine + [acceptor protein]-L-lysine = [E2 ubiquitin-conjugating enzyme]-L-cysteine + N(6)-ubiquitinyl-[acceptor protein]-L-lysine.</text>
        <dbReference type="EC" id="2.3.2.27"/>
    </reaction>
</comment>
<keyword evidence="6" id="KW-0597">Phosphoprotein</keyword>
<dbReference type="GO" id="GO:0005789">
    <property type="term" value="C:endoplasmic reticulum membrane"/>
    <property type="evidence" value="ECO:0007669"/>
    <property type="project" value="UniProtKB-SubCell"/>
</dbReference>
<evidence type="ECO:0000256" key="12">
    <source>
        <dbReference type="ARBA" id="ARBA00022824"/>
    </source>
</evidence>
<accession>A0A7K8Y8A9</accession>
<dbReference type="SMART" id="SM00184">
    <property type="entry name" value="RING"/>
    <property type="match status" value="1"/>
</dbReference>
<evidence type="ECO:0000256" key="16">
    <source>
        <dbReference type="ARBA" id="ARBA00023242"/>
    </source>
</evidence>
<evidence type="ECO:0000259" key="23">
    <source>
        <dbReference type="PROSITE" id="PS50089"/>
    </source>
</evidence>
<evidence type="ECO:0000256" key="2">
    <source>
        <dbReference type="ARBA" id="ARBA00004259"/>
    </source>
</evidence>
<dbReference type="PANTHER" id="PTHR46717">
    <property type="entry name" value="E3 UBIQUITIN-PROTEIN LIGASE RNF180"/>
    <property type="match status" value="1"/>
</dbReference>
<dbReference type="GO" id="GO:0008270">
    <property type="term" value="F:zinc ion binding"/>
    <property type="evidence" value="ECO:0007669"/>
    <property type="project" value="UniProtKB-KW"/>
</dbReference>
<dbReference type="GO" id="GO:0061630">
    <property type="term" value="F:ubiquitin protein ligase activity"/>
    <property type="evidence" value="ECO:0007669"/>
    <property type="project" value="UniProtKB-EC"/>
</dbReference>
<evidence type="ECO:0000256" key="8">
    <source>
        <dbReference type="ARBA" id="ARBA00022692"/>
    </source>
</evidence>
<comment type="subunit">
    <text evidence="18">Interacts with ZIC2.</text>
</comment>
<dbReference type="InterPro" id="IPR013083">
    <property type="entry name" value="Znf_RING/FYVE/PHD"/>
</dbReference>
<dbReference type="CDD" id="cd16554">
    <property type="entry name" value="RING-HC_RNF180"/>
    <property type="match status" value="1"/>
</dbReference>
<dbReference type="SUPFAM" id="SSF57850">
    <property type="entry name" value="RING/U-box"/>
    <property type="match status" value="1"/>
</dbReference>
<keyword evidence="16" id="KW-0539">Nucleus</keyword>
<feature type="domain" description="RING-type" evidence="23">
    <location>
        <begin position="405"/>
        <end position="447"/>
    </location>
</feature>
<evidence type="ECO:0000256" key="7">
    <source>
        <dbReference type="ARBA" id="ARBA00022679"/>
    </source>
</evidence>
<dbReference type="Proteomes" id="UP000558958">
    <property type="component" value="Unassembled WGS sequence"/>
</dbReference>
<evidence type="ECO:0000256" key="1">
    <source>
        <dbReference type="ARBA" id="ARBA00000900"/>
    </source>
</evidence>
<dbReference type="EMBL" id="VWZD01001061">
    <property type="protein sequence ID" value="NXF99753.1"/>
    <property type="molecule type" value="Genomic_DNA"/>
</dbReference>
<evidence type="ECO:0000256" key="17">
    <source>
        <dbReference type="ARBA" id="ARBA00058659"/>
    </source>
</evidence>
<organism evidence="24 25">
    <name type="scientific">Sakesphorus luctuosus</name>
    <dbReference type="NCBI Taxonomy" id="419690"/>
    <lineage>
        <taxon>Eukaryota</taxon>
        <taxon>Metazoa</taxon>
        <taxon>Chordata</taxon>
        <taxon>Craniata</taxon>
        <taxon>Vertebrata</taxon>
        <taxon>Euteleostomi</taxon>
        <taxon>Archelosauria</taxon>
        <taxon>Archosauria</taxon>
        <taxon>Dinosauria</taxon>
        <taxon>Saurischia</taxon>
        <taxon>Theropoda</taxon>
        <taxon>Coelurosauria</taxon>
        <taxon>Aves</taxon>
        <taxon>Neognathae</taxon>
        <taxon>Neoaves</taxon>
        <taxon>Telluraves</taxon>
        <taxon>Australaves</taxon>
        <taxon>Passeriformes</taxon>
        <taxon>Thamnophilidae</taxon>
        <taxon>Sakesphorus</taxon>
    </lineage>
</organism>
<keyword evidence="12" id="KW-0256">Endoplasmic reticulum</keyword>
<evidence type="ECO:0000256" key="21">
    <source>
        <dbReference type="ARBA" id="ARBA00080502"/>
    </source>
</evidence>
<name>A0A7K8Y8A9_9PASS</name>
<evidence type="ECO:0000256" key="6">
    <source>
        <dbReference type="ARBA" id="ARBA00022553"/>
    </source>
</evidence>
<dbReference type="FunFam" id="3.30.40.10:FF:000316">
    <property type="entry name" value="E3 ubiquitin-protein ligase RNF180"/>
    <property type="match status" value="1"/>
</dbReference>
<keyword evidence="25" id="KW-1185">Reference proteome</keyword>
<keyword evidence="10 22" id="KW-0863">Zinc-finger</keyword>
<evidence type="ECO:0000256" key="5">
    <source>
        <dbReference type="ARBA" id="ARBA00012483"/>
    </source>
</evidence>
<keyword evidence="7" id="KW-0808">Transferase</keyword>
<keyword evidence="13" id="KW-0862">Zinc</keyword>
<dbReference type="EC" id="2.3.2.27" evidence="5"/>
<evidence type="ECO:0000313" key="25">
    <source>
        <dbReference type="Proteomes" id="UP000558958"/>
    </source>
</evidence>
<proteinExistence type="predicted"/>
<dbReference type="InterPro" id="IPR001841">
    <property type="entry name" value="Znf_RING"/>
</dbReference>
<evidence type="ECO:0000256" key="19">
    <source>
        <dbReference type="ARBA" id="ARBA00067421"/>
    </source>
</evidence>
<evidence type="ECO:0000256" key="9">
    <source>
        <dbReference type="ARBA" id="ARBA00022723"/>
    </source>
</evidence>
<evidence type="ECO:0000313" key="24">
    <source>
        <dbReference type="EMBL" id="NXF99753.1"/>
    </source>
</evidence>